<accession>A0AAV4RUC0</accession>
<name>A0AAV4RUC0_9ARAC</name>
<dbReference type="Proteomes" id="UP001054837">
    <property type="component" value="Unassembled WGS sequence"/>
</dbReference>
<organism evidence="1 3">
    <name type="scientific">Caerostris darwini</name>
    <dbReference type="NCBI Taxonomy" id="1538125"/>
    <lineage>
        <taxon>Eukaryota</taxon>
        <taxon>Metazoa</taxon>
        <taxon>Ecdysozoa</taxon>
        <taxon>Arthropoda</taxon>
        <taxon>Chelicerata</taxon>
        <taxon>Arachnida</taxon>
        <taxon>Araneae</taxon>
        <taxon>Araneomorphae</taxon>
        <taxon>Entelegynae</taxon>
        <taxon>Araneoidea</taxon>
        <taxon>Araneidae</taxon>
        <taxon>Caerostris</taxon>
    </lineage>
</organism>
<reference evidence="1 3" key="1">
    <citation type="submission" date="2021-06" db="EMBL/GenBank/DDBJ databases">
        <title>Caerostris darwini draft genome.</title>
        <authorList>
            <person name="Kono N."/>
            <person name="Arakawa K."/>
        </authorList>
    </citation>
    <scope>NUCLEOTIDE SEQUENCE [LARGE SCALE GENOMIC DNA]</scope>
</reference>
<protein>
    <submittedName>
        <fullName evidence="1">Uncharacterized protein</fullName>
    </submittedName>
</protein>
<dbReference type="EMBL" id="BPLQ01006694">
    <property type="protein sequence ID" value="GIY24426.1"/>
    <property type="molecule type" value="Genomic_DNA"/>
</dbReference>
<evidence type="ECO:0000313" key="1">
    <source>
        <dbReference type="EMBL" id="GIY24426.1"/>
    </source>
</evidence>
<evidence type="ECO:0000313" key="3">
    <source>
        <dbReference type="Proteomes" id="UP001054837"/>
    </source>
</evidence>
<keyword evidence="3" id="KW-1185">Reference proteome</keyword>
<sequence length="234" mass="25851">MINLHSNVRPVPQVGPTLLEPTPSLPYCSLRLRGSPGCSSAVRIAETVLGHRSLQKAPSSEKESAENSDLFHDDISYKFFSSLAEHENLENQEMEDYESTETFKNCCLSHLSSLALNHEDIRNTEDPDIRDFEDKIICRGRKNEDEMQRNLPKIQHVAHNFRKTSDHCKVGNLTEFAMDELQVLLSASTSGGGMIFRFSLVGCLPGTPLSHRGVLASSNHSAVDGSSIGKLEVG</sequence>
<gene>
    <name evidence="1" type="ORF">CDAR_372821</name>
    <name evidence="2" type="ORF">CDAR_372931</name>
</gene>
<comment type="caution">
    <text evidence="1">The sequence shown here is derived from an EMBL/GenBank/DDBJ whole genome shotgun (WGS) entry which is preliminary data.</text>
</comment>
<dbReference type="AlphaFoldDB" id="A0AAV4RUC0"/>
<evidence type="ECO:0000313" key="2">
    <source>
        <dbReference type="EMBL" id="GIY24446.1"/>
    </source>
</evidence>
<dbReference type="EMBL" id="BPLQ01006694">
    <property type="protein sequence ID" value="GIY24446.1"/>
    <property type="molecule type" value="Genomic_DNA"/>
</dbReference>
<proteinExistence type="predicted"/>